<name>A0A1X7SZI5_AMPQE</name>
<dbReference type="InterPro" id="IPR001932">
    <property type="entry name" value="PPM-type_phosphatase-like_dom"/>
</dbReference>
<evidence type="ECO:0000313" key="2">
    <source>
        <dbReference type="EnsemblMetazoa" id="Aqu2.1.07601_001"/>
    </source>
</evidence>
<dbReference type="EnsemblMetazoa" id="Aqu2.1.07601_001">
    <property type="protein sequence ID" value="Aqu2.1.07601_001"/>
    <property type="gene ID" value="Aqu2.1.07601"/>
</dbReference>
<accession>A0A1X7SZI5</accession>
<dbReference type="SUPFAM" id="SSF81606">
    <property type="entry name" value="PP2C-like"/>
    <property type="match status" value="1"/>
</dbReference>
<dbReference type="InParanoid" id="A0A1X7SZI5"/>
<dbReference type="Pfam" id="PF00481">
    <property type="entry name" value="PP2C"/>
    <property type="match status" value="1"/>
</dbReference>
<reference evidence="2" key="1">
    <citation type="submission" date="2017-05" db="UniProtKB">
        <authorList>
            <consortium name="EnsemblMetazoa"/>
        </authorList>
    </citation>
    <scope>IDENTIFICATION</scope>
</reference>
<dbReference type="Gene3D" id="3.60.40.10">
    <property type="entry name" value="PPM-type phosphatase domain"/>
    <property type="match status" value="1"/>
</dbReference>
<protein>
    <recommendedName>
        <fullName evidence="1">PPM-type phosphatase domain-containing protein</fullName>
    </recommendedName>
</protein>
<dbReference type="InterPro" id="IPR036457">
    <property type="entry name" value="PPM-type-like_dom_sf"/>
</dbReference>
<feature type="domain" description="PPM-type phosphatase" evidence="1">
    <location>
        <begin position="15"/>
        <end position="62"/>
    </location>
</feature>
<evidence type="ECO:0000259" key="1">
    <source>
        <dbReference type="Pfam" id="PF00481"/>
    </source>
</evidence>
<organism evidence="2">
    <name type="scientific">Amphimedon queenslandica</name>
    <name type="common">Sponge</name>
    <dbReference type="NCBI Taxonomy" id="400682"/>
    <lineage>
        <taxon>Eukaryota</taxon>
        <taxon>Metazoa</taxon>
        <taxon>Porifera</taxon>
        <taxon>Demospongiae</taxon>
        <taxon>Heteroscleromorpha</taxon>
        <taxon>Haplosclerida</taxon>
        <taxon>Niphatidae</taxon>
        <taxon>Amphimedon</taxon>
    </lineage>
</organism>
<proteinExistence type="predicted"/>
<dbReference type="AlphaFoldDB" id="A0A1X7SZI5"/>
<sequence length="63" mass="6710">MILAHLKEVPSGGGYTLNVANTGLGDAILCHGSQVTPLTVPHNPATNRDEVRRVVKEKGFISE</sequence>